<evidence type="ECO:0000256" key="8">
    <source>
        <dbReference type="ARBA" id="ARBA00022824"/>
    </source>
</evidence>
<evidence type="ECO:0000256" key="5">
    <source>
        <dbReference type="ARBA" id="ARBA00022673"/>
    </source>
</evidence>
<feature type="region of interest" description="Disordered" evidence="18">
    <location>
        <begin position="2144"/>
        <end position="2173"/>
    </location>
</feature>
<feature type="transmembrane region" description="Helical" evidence="16">
    <location>
        <begin position="2468"/>
        <end position="2490"/>
    </location>
</feature>
<accession>A0A3S1BJY0</accession>
<dbReference type="GO" id="GO:0005220">
    <property type="term" value="F:inositol 1,4,5-trisphosphate-gated calcium channel activity"/>
    <property type="evidence" value="ECO:0007669"/>
    <property type="project" value="UniProtKB-UniRule"/>
</dbReference>
<dbReference type="FunFam" id="1.25.10.30:FF:000001">
    <property type="entry name" value="Inositol 1,4,5-trisphosphate receptor, type 2"/>
    <property type="match status" value="1"/>
</dbReference>
<organism evidence="20 21">
    <name type="scientific">Elysia chlorotica</name>
    <name type="common">Eastern emerald elysia</name>
    <name type="synonym">Sea slug</name>
    <dbReference type="NCBI Taxonomy" id="188477"/>
    <lineage>
        <taxon>Eukaryota</taxon>
        <taxon>Metazoa</taxon>
        <taxon>Spiralia</taxon>
        <taxon>Lophotrochozoa</taxon>
        <taxon>Mollusca</taxon>
        <taxon>Gastropoda</taxon>
        <taxon>Heterobranchia</taxon>
        <taxon>Euthyneura</taxon>
        <taxon>Panpulmonata</taxon>
        <taxon>Sacoglossa</taxon>
        <taxon>Placobranchoidea</taxon>
        <taxon>Plakobranchidae</taxon>
        <taxon>Elysia</taxon>
    </lineage>
</organism>
<evidence type="ECO:0000256" key="13">
    <source>
        <dbReference type="ARBA" id="ARBA00023170"/>
    </source>
</evidence>
<dbReference type="PANTHER" id="PTHR45816">
    <property type="entry name" value="MIR DOMAIN-CONTAINING PROTEIN"/>
    <property type="match status" value="1"/>
</dbReference>
<keyword evidence="7" id="KW-0677">Repeat</keyword>
<keyword evidence="3 16" id="KW-0813">Transport</keyword>
<dbReference type="InterPro" id="IPR035910">
    <property type="entry name" value="RyR/IP3R_RIH_dom_sf"/>
</dbReference>
<feature type="region of interest" description="Disordered" evidence="18">
    <location>
        <begin position="1119"/>
        <end position="1170"/>
    </location>
</feature>
<feature type="domain" description="MIR" evidence="19">
    <location>
        <begin position="227"/>
        <end position="283"/>
    </location>
</feature>
<evidence type="ECO:0000256" key="14">
    <source>
        <dbReference type="ARBA" id="ARBA00023286"/>
    </source>
</evidence>
<dbReference type="Pfam" id="PF08454">
    <property type="entry name" value="RIH_assoc"/>
    <property type="match status" value="1"/>
</dbReference>
<evidence type="ECO:0000256" key="1">
    <source>
        <dbReference type="ARBA" id="ARBA00004477"/>
    </source>
</evidence>
<dbReference type="Gene3D" id="1.25.10.30">
    <property type="entry name" value="IP3 receptor type 1 binding core, RIH domain"/>
    <property type="match status" value="1"/>
</dbReference>
<dbReference type="InterPro" id="IPR005821">
    <property type="entry name" value="Ion_trans_dom"/>
</dbReference>
<name>A0A3S1BJY0_ELYCH</name>
<evidence type="ECO:0000256" key="10">
    <source>
        <dbReference type="ARBA" id="ARBA00022989"/>
    </source>
</evidence>
<comment type="domain">
    <text evidence="16">The receptor contains a calcium channel in its C-terminal extremity. Its large N-terminal cytoplasmic region has the ligand-binding site in the N-terminus and modulatory sites in the middle portion immediately upstream of the channel region.</text>
</comment>
<feature type="coiled-coil region" evidence="17">
    <location>
        <begin position="2741"/>
        <end position="2768"/>
    </location>
</feature>
<feature type="transmembrane region" description="Helical" evidence="16">
    <location>
        <begin position="2423"/>
        <end position="2448"/>
    </location>
</feature>
<keyword evidence="21" id="KW-1185">Reference proteome</keyword>
<keyword evidence="15 16" id="KW-0407">Ion channel</keyword>
<evidence type="ECO:0000256" key="18">
    <source>
        <dbReference type="SAM" id="MobiDB-lite"/>
    </source>
</evidence>
<feature type="compositionally biased region" description="Basic and acidic residues" evidence="18">
    <location>
        <begin position="1140"/>
        <end position="1165"/>
    </location>
</feature>
<keyword evidence="12 16" id="KW-0472">Membrane</keyword>
<keyword evidence="4 16" id="KW-0109">Calcium transport</keyword>
<gene>
    <name evidence="20" type="ORF">EGW08_006677</name>
</gene>
<dbReference type="SMART" id="SM00472">
    <property type="entry name" value="MIR"/>
    <property type="match status" value="4"/>
</dbReference>
<evidence type="ECO:0000256" key="6">
    <source>
        <dbReference type="ARBA" id="ARBA00022692"/>
    </source>
</evidence>
<dbReference type="OrthoDB" id="76898at2759"/>
<dbReference type="CDD" id="cd23277">
    <property type="entry name" value="beta-trefoil_MIR_ITPR"/>
    <property type="match status" value="1"/>
</dbReference>
<dbReference type="InterPro" id="IPR016093">
    <property type="entry name" value="MIR_motif"/>
</dbReference>
<dbReference type="InterPro" id="IPR000699">
    <property type="entry name" value="RIH_dom"/>
</dbReference>
<comment type="subcellular location">
    <subcellularLocation>
        <location evidence="1 16">Endoplasmic reticulum membrane</location>
        <topology evidence="1 16">Multi-pass membrane protein</topology>
    </subcellularLocation>
</comment>
<feature type="transmembrane region" description="Helical" evidence="16">
    <location>
        <begin position="2393"/>
        <end position="2411"/>
    </location>
</feature>
<evidence type="ECO:0000256" key="11">
    <source>
        <dbReference type="ARBA" id="ARBA00023065"/>
    </source>
</evidence>
<evidence type="ECO:0000256" key="9">
    <source>
        <dbReference type="ARBA" id="ARBA00022837"/>
    </source>
</evidence>
<dbReference type="Pfam" id="PF02815">
    <property type="entry name" value="MIR"/>
    <property type="match status" value="1"/>
</dbReference>
<dbReference type="PRINTS" id="PR00779">
    <property type="entry name" value="INSP3RECEPTR"/>
</dbReference>
<feature type="region of interest" description="Disordered" evidence="18">
    <location>
        <begin position="1736"/>
        <end position="1765"/>
    </location>
</feature>
<dbReference type="GO" id="GO:0005789">
    <property type="term" value="C:endoplasmic reticulum membrane"/>
    <property type="evidence" value="ECO:0007669"/>
    <property type="project" value="UniProtKB-SubCell"/>
</dbReference>
<dbReference type="SUPFAM" id="SSF82109">
    <property type="entry name" value="MIR domain"/>
    <property type="match status" value="2"/>
</dbReference>
<feature type="transmembrane region" description="Helical" evidence="16">
    <location>
        <begin position="2362"/>
        <end position="2386"/>
    </location>
</feature>
<evidence type="ECO:0000256" key="4">
    <source>
        <dbReference type="ARBA" id="ARBA00022568"/>
    </source>
</evidence>
<comment type="subunit">
    <text evidence="16">Homotetramer.</text>
</comment>
<dbReference type="Pfam" id="PF01365">
    <property type="entry name" value="RYDR_ITPR"/>
    <property type="match status" value="2"/>
</dbReference>
<dbReference type="InterPro" id="IPR036300">
    <property type="entry name" value="MIR_dom_sf"/>
</dbReference>
<evidence type="ECO:0000256" key="2">
    <source>
        <dbReference type="ARBA" id="ARBA00009453"/>
    </source>
</evidence>
<proteinExistence type="inferred from homology"/>
<evidence type="ECO:0000256" key="15">
    <source>
        <dbReference type="ARBA" id="ARBA00023303"/>
    </source>
</evidence>
<evidence type="ECO:0000256" key="7">
    <source>
        <dbReference type="ARBA" id="ARBA00022737"/>
    </source>
</evidence>
<keyword evidence="10 16" id="KW-1133">Transmembrane helix</keyword>
<dbReference type="PANTHER" id="PTHR45816:SF4">
    <property type="entry name" value="RYR_IP3R HOMOLOGY ASSOCIATED DOMAIN-CONTAINING PROTEIN"/>
    <property type="match status" value="1"/>
</dbReference>
<evidence type="ECO:0000259" key="19">
    <source>
        <dbReference type="PROSITE" id="PS50919"/>
    </source>
</evidence>
<dbReference type="Pfam" id="PF08709">
    <property type="entry name" value="Ins145_P3_rec"/>
    <property type="match status" value="1"/>
</dbReference>
<comment type="function">
    <text evidence="16">Receptor for inositol 1,4,5-trisphosphate, a second messenger that mediates the release of intracellular calcium.</text>
</comment>
<feature type="transmembrane region" description="Helical" evidence="16">
    <location>
        <begin position="2302"/>
        <end position="2324"/>
    </location>
</feature>
<protein>
    <recommendedName>
        <fullName evidence="16">Inositol 1,4,5-trisphosphate receptor</fullName>
    </recommendedName>
</protein>
<sequence>MATNFVHIGDIVSLYAEGSVNGFLSTLGLVDDRSVVQPDAGDLNNPPKKFRDCLFKICPMNRYSAQKQFWKAAKQTSSMPDSVLLQRLKHAAELEKKQNEVENKKLKGMEVQYSHVIQLLHVKSNKFLTVNKRLPALLEKNAMRVILDSSGNEGSWFYIQPFYKHSSPGDKVVVGDKVVLNPVNAGQPLHASNCDLVDNPGCKEVNSVSSNTCWKVMLFMDFKENQDGVLKGGDVVRLFHAEQEKFLTGDEYKKQQYVFLRTTGRTSATAATSSKALWEVEVVQHDPCRGGAGHWNSLFRFKHLATGQYLAAEVDADPTPDVTRAKLRGQPNLPVYCLVSVPHGHDIASIFELDPTTMIREDSLVPRQTYVRLHHLCTDSWVHSTSIPLDKDEDKPIMNKVGCAKIKEDKEAFAIVPVSAQEVRDLDFANDAAKVLTEIANKLVKSSITQNQRRSVIQLITDVIYFLAHQELSGHTGDPLDLVIPKPDRERQKLIREQDILKQIFKILQAPFNDVGDGALMQSMEELADQRHAAFRHLCRLCYRLLKLSFQNYRKNQEYVAAKLQFMQRQIGYDVLAEDTITGLLHNNRKLLEKHIKKPEIEMFVSLVRRKKEPRFLDYLADLCVCSKVAIPITQELICKTLLSPENQDILIETRLIRTQMEYEMPAEGEEGTVMTMDEDDEVVLFWDPTYDTDAFDSGSNNRDSSNLVRHMLGSDGPEYAGQKGIRELAMGAADNIKADKQILDYYRHQLDLFSHMCLDRQYLAINKLSESLDVDLILKCMADESLPPDLRAAFCRLMLSMHVDRDPQEQVKPVKFARLWSEIPQKISIEDYESNITKAPEKEEVKKKFDPTIAFVEDYLCNIVTKAWADGEQNNLTFEVVNLARQLIYFGFYSFSDLLRLTKTLLSILDCIPESIASSSSASLAVPAVAVGVTEVADDLDLPMSEKATELKNKKKKEEEEDTKIMDTKLKIIEILKFIMDTRLDFRITSLLSIFKKEHDENYNPSEKSGLDLDSIATQAEDVFGGSDELDLDGQGGKMFLRVLLNMVMHNYPSLVSGALQLLFRHFSQRQEVLNAFTQVQLLVTNSDVENYRQIKSDLDKLRLLVEKSELWVYKSKHGDDAPKKKSKKKTNNEDADDSKEALEKSEKKARRDTMSSAGDRESAIDLDLGPPISSDSSVNYKTIKAILQRLTKLCIQQAGDTKKARKHEQRLLRNMNAHYVILELLMITYDKDQDIRMNELMKLAHEFLQAFCLNNQPNQCLLEDKQALFLTPGLLEAETMKAIFQDNAALCNEVSDRVIQHFVHNIETHGRHVEYLKFLQTIVKAEGDYIRKCQDLVMSELVNAGEDVLVFYNESSSFEHLVELMQSSDRQRLSDSSALEYYINLVQLLALCTEGKNVYTEIKSHSLLPLDDIVKVVTHPDCIPEVKTAYINFLNHCYVDTEVEMKEIYTSKHIWTLFENFLVDIAMVCNATHDRKHANLELESYVTVTVMNIITTFFSSKFSDQSTNIQTNQPVFVRLLQGAFRLIRCDWLDGSQRFHVEACIRTLSDTAKSRSIAIPVDLESQVNALFERSNIVQKSTARWLNVRQNRRESQAHASRDYRNIIEGLQGKPKARRHLGIQQSLPGELSLFEEIVATLNNHLKPLVLAEMSVLVDVLHRPELLFQPSTEAREKCESGGFIARLIRHTECLLEEKEEKLCIKVLQTLKDMMSANESRSEKCEALRQSLLMRYYDRSQPRNNRRESQPPAAAHPHPGSGPGSTVISQANNLSLHQVQCFLDDKGASNLVIDLIIKNTSNKVFLETVELGIALLEGGNSKIQKSIFQRLTTDKDADIFFKVFFDRMRDAQAEIRNTVTVNTSDTEHKPHKEEEKKKKGFKLISETVDRAMYRGYGQREGGVNEDLRHQMEEAASQTNKAFNHVRQVHGRGHADRDGGPDHGGEDDGESRSSHTGEQTHEESERHGKHEGSSDDKKMSQQIAIMKPILRFLQLLCENHNRDLQNYLRTQPNCRNPQNLVCETLQFLDCICGSTTGGLGLLGLYINENNVDLINQALTTLTEYCQGPCHENQNAIAMHDSNGIDIIVALLLIEIKSLGKSRIDLVLELKNNASKLLLAIMESRHDSENAERILSNMRTKQLTDISIQAFHSEDPSKDDGSRYDLEDEDDAVEENNASPKAVGHNIYILAHQLSQHNRDLADMLRPGGYDLFGDQALEYYHKHTAQIEIVRQDRTMERIVFPIPEICEYLTKETKLSVLKNTERDEQGSKVADFFSRHNQMFSEMKWQKKLRMQPVMFWFSSHMGLWNSISFSCAVIINLLVAIFYPYNTVDFHSVGMRFNGLLWGAVMICTAIVVFFPHPLGFKTLLAAIILRFVCTFGIGFTLFLLGLMNLINKFVFMVSLLGNRGVLIKPVNEILSDFDMVYHIGYFILCALGFFCHEFFFSLLLLDVIYREETLLNVIKSVTRNGRSILLTTVLAVILIYLFSIIGFISFQDDFLMEVEPQNLLENDSHGQGHTLNHSLAGRNATSCAADGTNCTDSEEESYISQILNTGDWAMGEAEQDGDKMRACDSLIMCIITSINQGLRNGGGIGDVLRKPSKSEPLFLARVVYDLLFFFIVIIIVLNLIFGVIIDTFADLRSEKQTKDEILRNSCFICGLNRASFDNRSVTFEDHIKHEHNMWHYLYFIVLVKVKDPTEFTGPESYVDAMIKERNLEWFPRMRAMSLAAEDSEGEQNEIRSLQVQLDATTRLVQKLSGQLLELKEQMTEQRKQKQRYGLLQTNPVPMNMAGQY</sequence>
<keyword evidence="17" id="KW-0175">Coiled coil</keyword>
<feature type="compositionally biased region" description="Basic and acidic residues" evidence="18">
    <location>
        <begin position="1736"/>
        <end position="1746"/>
    </location>
</feature>
<feature type="transmembrane region" description="Helical" evidence="16">
    <location>
        <begin position="2336"/>
        <end position="2356"/>
    </location>
</feature>
<keyword evidence="14 16" id="KW-1071">Ligand-gated ion channel</keyword>
<evidence type="ECO:0000313" key="20">
    <source>
        <dbReference type="EMBL" id="RUS85534.1"/>
    </source>
</evidence>
<dbReference type="FunFam" id="2.80.10.50:FF:000002">
    <property type="entry name" value="Inositol 1,4,5-trisphosphate receptor type 2"/>
    <property type="match status" value="1"/>
</dbReference>
<feature type="domain" description="MIR" evidence="19">
    <location>
        <begin position="108"/>
        <end position="162"/>
    </location>
</feature>
<dbReference type="GO" id="GO:0070679">
    <property type="term" value="F:inositol 1,4,5 trisphosphate binding"/>
    <property type="evidence" value="ECO:0007669"/>
    <property type="project" value="UniProtKB-UniRule"/>
</dbReference>
<dbReference type="Gene3D" id="2.80.10.50">
    <property type="match status" value="2"/>
</dbReference>
<dbReference type="PROSITE" id="PS50919">
    <property type="entry name" value="MIR"/>
    <property type="match status" value="3"/>
</dbReference>
<dbReference type="Proteomes" id="UP000271974">
    <property type="component" value="Unassembled WGS sequence"/>
</dbReference>
<evidence type="ECO:0000256" key="12">
    <source>
        <dbReference type="ARBA" id="ARBA00023136"/>
    </source>
</evidence>
<feature type="domain" description="MIR" evidence="19">
    <location>
        <begin position="290"/>
        <end position="356"/>
    </location>
</feature>
<evidence type="ECO:0000256" key="3">
    <source>
        <dbReference type="ARBA" id="ARBA00022448"/>
    </source>
</evidence>
<dbReference type="EMBL" id="RQTK01000166">
    <property type="protein sequence ID" value="RUS85534.1"/>
    <property type="molecule type" value="Genomic_DNA"/>
</dbReference>
<dbReference type="Gene3D" id="1.10.287.70">
    <property type="match status" value="1"/>
</dbReference>
<reference evidence="20 21" key="1">
    <citation type="submission" date="2019-01" db="EMBL/GenBank/DDBJ databases">
        <title>A draft genome assembly of the solar-powered sea slug Elysia chlorotica.</title>
        <authorList>
            <person name="Cai H."/>
            <person name="Li Q."/>
            <person name="Fang X."/>
            <person name="Li J."/>
            <person name="Curtis N.E."/>
            <person name="Altenburger A."/>
            <person name="Shibata T."/>
            <person name="Feng M."/>
            <person name="Maeda T."/>
            <person name="Schwartz J.A."/>
            <person name="Shigenobu S."/>
            <person name="Lundholm N."/>
            <person name="Nishiyama T."/>
            <person name="Yang H."/>
            <person name="Hasebe M."/>
            <person name="Li S."/>
            <person name="Pierce S.K."/>
            <person name="Wang J."/>
        </authorList>
    </citation>
    <scope>NUCLEOTIDE SEQUENCE [LARGE SCALE GENOMIC DNA]</scope>
    <source>
        <strain evidence="20">EC2010</strain>
        <tissue evidence="20">Whole organism of an adult</tissue>
    </source>
</reference>
<dbReference type="STRING" id="188477.A0A3S1BJY0"/>
<comment type="similarity">
    <text evidence="2 16">Belongs to the InsP3 receptor family.</text>
</comment>
<evidence type="ECO:0000256" key="16">
    <source>
        <dbReference type="RuleBase" id="RU368044"/>
    </source>
</evidence>
<keyword evidence="6 16" id="KW-0812">Transmembrane</keyword>
<feature type="region of interest" description="Disordered" evidence="18">
    <location>
        <begin position="1924"/>
        <end position="1975"/>
    </location>
</feature>
<dbReference type="InterPro" id="IPR015925">
    <property type="entry name" value="Ryanodine_IP3_receptor"/>
</dbReference>
<dbReference type="SUPFAM" id="SSF100909">
    <property type="entry name" value="IP3 receptor type 1 binding core, domain 2"/>
    <property type="match status" value="2"/>
</dbReference>
<dbReference type="Pfam" id="PF00520">
    <property type="entry name" value="Ion_trans"/>
    <property type="match status" value="1"/>
</dbReference>
<dbReference type="InterPro" id="IPR014821">
    <property type="entry name" value="Ins145_P3_rcpt"/>
</dbReference>
<keyword evidence="5 16" id="KW-0107">Calcium channel</keyword>
<dbReference type="GO" id="GO:0051209">
    <property type="term" value="P:release of sequestered calcium ion into cytosol"/>
    <property type="evidence" value="ECO:0007669"/>
    <property type="project" value="UniProtKB-UniRule"/>
</dbReference>
<dbReference type="FunFam" id="2.80.10.50:FF:000005">
    <property type="entry name" value="Inositol 1,4,5-trisphosphate receptor type 2"/>
    <property type="match status" value="1"/>
</dbReference>
<evidence type="ECO:0000256" key="17">
    <source>
        <dbReference type="SAM" id="Coils"/>
    </source>
</evidence>
<feature type="compositionally biased region" description="Basic and acidic residues" evidence="18">
    <location>
        <begin position="2147"/>
        <end position="2160"/>
    </location>
</feature>
<keyword evidence="11 16" id="KW-0406">Ion transport</keyword>
<dbReference type="InterPro" id="IPR000493">
    <property type="entry name" value="InsP3_rcpt"/>
</dbReference>
<comment type="caution">
    <text evidence="20">The sequence shown here is derived from an EMBL/GenBank/DDBJ whole genome shotgun (WGS) entry which is preliminary data.</text>
</comment>
<keyword evidence="13 16" id="KW-0675">Receptor</keyword>
<feature type="transmembrane region" description="Helical" evidence="16">
    <location>
        <begin position="2610"/>
        <end position="2633"/>
    </location>
</feature>
<keyword evidence="8 16" id="KW-0256">Endoplasmic reticulum</keyword>
<evidence type="ECO:0000313" key="21">
    <source>
        <dbReference type="Proteomes" id="UP000271974"/>
    </source>
</evidence>
<dbReference type="InterPro" id="IPR013662">
    <property type="entry name" value="RIH_assoc-dom"/>
</dbReference>
<feature type="compositionally biased region" description="Basic and acidic residues" evidence="18">
    <location>
        <begin position="1929"/>
        <end position="1975"/>
    </location>
</feature>
<keyword evidence="9 16" id="KW-0106">Calcium</keyword>